<dbReference type="EMBL" id="SGXC01000002">
    <property type="protein sequence ID" value="RZS81503.1"/>
    <property type="molecule type" value="Genomic_DNA"/>
</dbReference>
<protein>
    <submittedName>
        <fullName evidence="2">Uncharacterized protein</fullName>
    </submittedName>
</protein>
<feature type="chain" id="PRO_5020810835" evidence="1">
    <location>
        <begin position="30"/>
        <end position="224"/>
    </location>
</feature>
<accession>A0A4Q7NER5</accession>
<evidence type="ECO:0000313" key="3">
    <source>
        <dbReference type="Proteomes" id="UP000292445"/>
    </source>
</evidence>
<evidence type="ECO:0000313" key="2">
    <source>
        <dbReference type="EMBL" id="RZS81503.1"/>
    </source>
</evidence>
<comment type="caution">
    <text evidence="2">The sequence shown here is derived from an EMBL/GenBank/DDBJ whole genome shotgun (WGS) entry which is preliminary data.</text>
</comment>
<proteinExistence type="predicted"/>
<name>A0A4Q7NER5_9BURK</name>
<organism evidence="2 3">
    <name type="scientific">Pigmentiphaga kullae</name>
    <dbReference type="NCBI Taxonomy" id="151784"/>
    <lineage>
        <taxon>Bacteria</taxon>
        <taxon>Pseudomonadati</taxon>
        <taxon>Pseudomonadota</taxon>
        <taxon>Betaproteobacteria</taxon>
        <taxon>Burkholderiales</taxon>
        <taxon>Alcaligenaceae</taxon>
        <taxon>Pigmentiphaga</taxon>
    </lineage>
</organism>
<keyword evidence="1" id="KW-0732">Signal</keyword>
<sequence>MPRRFEWGGAARRAALTVVLAVLAATAHAEAGGPYIPAALAIPAVASRPEAFVPDGFTLEREVQGDLGQDAPGVAQVYRNADGRRALLLGTRGPQGFEATGWGFVLPCATCGVDLPADRNLELAIRQQRVVVTDRSLSRAEEISTSAELTLSYDRAARRWWLQSLRQLTLFARTGRAEESRVDYETGATRDAVGRYDGQVFFAETSQTGTLEGDRPALDTLVLY</sequence>
<dbReference type="Proteomes" id="UP000292445">
    <property type="component" value="Unassembled WGS sequence"/>
</dbReference>
<keyword evidence="3" id="KW-1185">Reference proteome</keyword>
<feature type="signal peptide" evidence="1">
    <location>
        <begin position="1"/>
        <end position="29"/>
    </location>
</feature>
<evidence type="ECO:0000256" key="1">
    <source>
        <dbReference type="SAM" id="SignalP"/>
    </source>
</evidence>
<dbReference type="AlphaFoldDB" id="A0A4Q7NER5"/>
<gene>
    <name evidence="2" type="ORF">EV675_4127</name>
</gene>
<reference evidence="2 3" key="1">
    <citation type="submission" date="2019-02" db="EMBL/GenBank/DDBJ databases">
        <title>Genomic Encyclopedia of Type Strains, Phase IV (KMG-IV): sequencing the most valuable type-strain genomes for metagenomic binning, comparative biology and taxonomic classification.</title>
        <authorList>
            <person name="Goeker M."/>
        </authorList>
    </citation>
    <scope>NUCLEOTIDE SEQUENCE [LARGE SCALE GENOMIC DNA]</scope>
    <source>
        <strain evidence="2 3">K24</strain>
    </source>
</reference>